<evidence type="ECO:0000256" key="4">
    <source>
        <dbReference type="ARBA" id="ARBA00022452"/>
    </source>
</evidence>
<keyword evidence="9" id="KW-1133">Transmembrane helix</keyword>
<dbReference type="HOGENOM" id="CLU_030568_2_0_10"/>
<dbReference type="SUPFAM" id="SSF56954">
    <property type="entry name" value="Outer membrane efflux proteins (OEP)"/>
    <property type="match status" value="1"/>
</dbReference>
<evidence type="ECO:0000256" key="9">
    <source>
        <dbReference type="SAM" id="Phobius"/>
    </source>
</evidence>
<accession>I4AIQ3</accession>
<keyword evidence="5 9" id="KW-0812">Transmembrane</keyword>
<comment type="similarity">
    <text evidence="2">Belongs to the outer membrane factor (OMF) (TC 1.B.17) family.</text>
</comment>
<dbReference type="Gene3D" id="1.20.1600.10">
    <property type="entry name" value="Outer membrane efflux proteins (OEP)"/>
    <property type="match status" value="1"/>
</dbReference>
<comment type="subcellular location">
    <subcellularLocation>
        <location evidence="1">Cell outer membrane</location>
    </subcellularLocation>
</comment>
<name>I4AIQ3_BERLS</name>
<evidence type="ECO:0000256" key="7">
    <source>
        <dbReference type="ARBA" id="ARBA00023237"/>
    </source>
</evidence>
<reference evidence="11" key="1">
    <citation type="submission" date="2012-06" db="EMBL/GenBank/DDBJ databases">
        <title>The complete genome of Flexibacter litoralis DSM 6794.</title>
        <authorList>
            <person name="Lucas S."/>
            <person name="Copeland A."/>
            <person name="Lapidus A."/>
            <person name="Glavina del Rio T."/>
            <person name="Dalin E."/>
            <person name="Tice H."/>
            <person name="Bruce D."/>
            <person name="Goodwin L."/>
            <person name="Pitluck S."/>
            <person name="Peters L."/>
            <person name="Ovchinnikova G."/>
            <person name="Lu M."/>
            <person name="Kyrpides N."/>
            <person name="Mavromatis K."/>
            <person name="Ivanova N."/>
            <person name="Brettin T."/>
            <person name="Detter J.C."/>
            <person name="Han C."/>
            <person name="Larimer F."/>
            <person name="Land M."/>
            <person name="Hauser L."/>
            <person name="Markowitz V."/>
            <person name="Cheng J.-F."/>
            <person name="Hugenholtz P."/>
            <person name="Woyke T."/>
            <person name="Wu D."/>
            <person name="Spring S."/>
            <person name="Lang E."/>
            <person name="Kopitz M."/>
            <person name="Brambilla E."/>
            <person name="Klenk H.-P."/>
            <person name="Eisen J.A."/>
        </authorList>
    </citation>
    <scope>NUCLEOTIDE SEQUENCE [LARGE SCALE GENOMIC DNA]</scope>
    <source>
        <strain evidence="11">ATCC 23117 / DSM 6794 / NBRC 15988 / NCIMB 1366 / Sio-4</strain>
    </source>
</reference>
<keyword evidence="7" id="KW-0998">Cell outer membrane</keyword>
<organism evidence="10 11">
    <name type="scientific">Bernardetia litoralis (strain ATCC 23117 / DSM 6794 / NBRC 15988 / NCIMB 1366 / Fx l1 / Sio-4)</name>
    <name type="common">Flexibacter litoralis</name>
    <dbReference type="NCBI Taxonomy" id="880071"/>
    <lineage>
        <taxon>Bacteria</taxon>
        <taxon>Pseudomonadati</taxon>
        <taxon>Bacteroidota</taxon>
        <taxon>Cytophagia</taxon>
        <taxon>Cytophagales</taxon>
        <taxon>Bernardetiaceae</taxon>
        <taxon>Bernardetia</taxon>
    </lineage>
</organism>
<keyword evidence="6 9" id="KW-0472">Membrane</keyword>
<keyword evidence="11" id="KW-1185">Reference proteome</keyword>
<gene>
    <name evidence="10" type="ordered locus">Fleli_1410</name>
</gene>
<dbReference type="eggNOG" id="COG1538">
    <property type="taxonomic scope" value="Bacteria"/>
</dbReference>
<dbReference type="GO" id="GO:0015562">
    <property type="term" value="F:efflux transmembrane transporter activity"/>
    <property type="evidence" value="ECO:0007669"/>
    <property type="project" value="InterPro"/>
</dbReference>
<dbReference type="GO" id="GO:1990281">
    <property type="term" value="C:efflux pump complex"/>
    <property type="evidence" value="ECO:0007669"/>
    <property type="project" value="TreeGrafter"/>
</dbReference>
<evidence type="ECO:0000256" key="2">
    <source>
        <dbReference type="ARBA" id="ARBA00007613"/>
    </source>
</evidence>
<evidence type="ECO:0000256" key="5">
    <source>
        <dbReference type="ARBA" id="ARBA00022692"/>
    </source>
</evidence>
<dbReference type="GO" id="GO:0009279">
    <property type="term" value="C:cell outer membrane"/>
    <property type="evidence" value="ECO:0007669"/>
    <property type="project" value="UniProtKB-SubCell"/>
</dbReference>
<dbReference type="PANTHER" id="PTHR30026:SF20">
    <property type="entry name" value="OUTER MEMBRANE PROTEIN TOLC"/>
    <property type="match status" value="1"/>
</dbReference>
<evidence type="ECO:0000256" key="8">
    <source>
        <dbReference type="SAM" id="Coils"/>
    </source>
</evidence>
<dbReference type="PANTHER" id="PTHR30026">
    <property type="entry name" value="OUTER MEMBRANE PROTEIN TOLC"/>
    <property type="match status" value="1"/>
</dbReference>
<dbReference type="InterPro" id="IPR051906">
    <property type="entry name" value="TolC-like"/>
</dbReference>
<proteinExistence type="inferred from homology"/>
<evidence type="ECO:0000313" key="11">
    <source>
        <dbReference type="Proteomes" id="UP000006054"/>
    </source>
</evidence>
<dbReference type="AlphaFoldDB" id="I4AIQ3"/>
<keyword evidence="8" id="KW-0175">Coiled coil</keyword>
<evidence type="ECO:0000256" key="3">
    <source>
        <dbReference type="ARBA" id="ARBA00022448"/>
    </source>
</evidence>
<keyword evidence="3" id="KW-0813">Transport</keyword>
<dbReference type="OrthoDB" id="581172at2"/>
<keyword evidence="4" id="KW-1134">Transmembrane beta strand</keyword>
<feature type="transmembrane region" description="Helical" evidence="9">
    <location>
        <begin position="7"/>
        <end position="26"/>
    </location>
</feature>
<dbReference type="EMBL" id="CP003345">
    <property type="protein sequence ID" value="AFM03838.1"/>
    <property type="molecule type" value="Genomic_DNA"/>
</dbReference>
<dbReference type="Proteomes" id="UP000006054">
    <property type="component" value="Chromosome"/>
</dbReference>
<dbReference type="GO" id="GO:0015288">
    <property type="term" value="F:porin activity"/>
    <property type="evidence" value="ECO:0007669"/>
    <property type="project" value="TreeGrafter"/>
</dbReference>
<evidence type="ECO:0000256" key="6">
    <source>
        <dbReference type="ARBA" id="ARBA00023136"/>
    </source>
</evidence>
<dbReference type="KEGG" id="fli:Fleli_1410"/>
<protein>
    <submittedName>
        <fullName evidence="10">Outer membrane protein</fullName>
    </submittedName>
</protein>
<dbReference type="InterPro" id="IPR003423">
    <property type="entry name" value="OMP_efflux"/>
</dbReference>
<feature type="coiled-coil region" evidence="8">
    <location>
        <begin position="241"/>
        <end position="268"/>
    </location>
</feature>
<dbReference type="STRING" id="880071.Fleli_1410"/>
<sequence precursor="true">MNHSNNFSVFFIKFFFIGCFLAFNLFPCSVLKAQTDSLQTDNITTLSSLEIEDTLSLAEVYDVIFEYHPLIQKAKLIPELAIQDIRKARGMFDPTLMGDWTEKQYKETQYYQKIKTELKIPTILGFDLKAGYENNSGKYLSSENNVPSEGLFYAGIELPILRNLIFDERRATLRKSQVFAEMAQADQRKEINKLFFSVAKAYWEWYATYESLRVAEEGIEIAEFRLQGVKDAFKYGKYRAIDTTEALMELQKRKVEQLQALVDFEKTRLALSGNLWSAEGEPLFIKNTIAPSSRGSQIEKFDLQNMLATAAEFHPELLKQSFKLNTLKIDKKLYQFSLMPQLDLSYNPIFYPRKADNWTLTDDYKFGLKLYAPLFLRKERASFAMAKIKIRQQELDLNFTQRDIQIGIEQSYIQVNRLAEMVELQEKNVKNSLVMRDGEQTLFELGKSTVFLINYRERYYLDSKLKLIQLETKYAKAKAELFWSAGQNEFIDLRGQD</sequence>
<evidence type="ECO:0000256" key="1">
    <source>
        <dbReference type="ARBA" id="ARBA00004442"/>
    </source>
</evidence>
<dbReference type="Pfam" id="PF02321">
    <property type="entry name" value="OEP"/>
    <property type="match status" value="2"/>
</dbReference>
<evidence type="ECO:0000313" key="10">
    <source>
        <dbReference type="EMBL" id="AFM03838.1"/>
    </source>
</evidence>